<proteinExistence type="predicted"/>
<protein>
    <submittedName>
        <fullName evidence="1">Uncharacterized protein</fullName>
    </submittedName>
</protein>
<evidence type="ECO:0000313" key="1">
    <source>
        <dbReference type="EMBL" id="GMA37836.1"/>
    </source>
</evidence>
<organism evidence="1 2">
    <name type="scientific">Demequina litorisediminis</name>
    <dbReference type="NCBI Taxonomy" id="1849022"/>
    <lineage>
        <taxon>Bacteria</taxon>
        <taxon>Bacillati</taxon>
        <taxon>Actinomycetota</taxon>
        <taxon>Actinomycetes</taxon>
        <taxon>Micrococcales</taxon>
        <taxon>Demequinaceae</taxon>
        <taxon>Demequina</taxon>
    </lineage>
</organism>
<gene>
    <name evidence="1" type="ORF">GCM10025876_40400</name>
</gene>
<dbReference type="EMBL" id="BSUN01000002">
    <property type="protein sequence ID" value="GMA37836.1"/>
    <property type="molecule type" value="Genomic_DNA"/>
</dbReference>
<keyword evidence="2" id="KW-1185">Reference proteome</keyword>
<accession>A0ABQ6IK75</accession>
<reference evidence="2" key="1">
    <citation type="journal article" date="2019" name="Int. J. Syst. Evol. Microbiol.">
        <title>The Global Catalogue of Microorganisms (GCM) 10K type strain sequencing project: providing services to taxonomists for standard genome sequencing and annotation.</title>
        <authorList>
            <consortium name="The Broad Institute Genomics Platform"/>
            <consortium name="The Broad Institute Genome Sequencing Center for Infectious Disease"/>
            <person name="Wu L."/>
            <person name="Ma J."/>
        </authorList>
    </citation>
    <scope>NUCLEOTIDE SEQUENCE [LARGE SCALE GENOMIC DNA]</scope>
    <source>
        <strain evidence="2">NBRC 112299</strain>
    </source>
</reference>
<sequence>MSAPISNPGSLPTWRSLLTKTFAVYRDAEPESASEVEPGSDAFHTRSWARGRIDALLQILALLDKDRADQARTEWNRVLGA</sequence>
<comment type="caution">
    <text evidence="1">The sequence shown here is derived from an EMBL/GenBank/DDBJ whole genome shotgun (WGS) entry which is preliminary data.</text>
</comment>
<dbReference type="Proteomes" id="UP001157125">
    <property type="component" value="Unassembled WGS sequence"/>
</dbReference>
<dbReference type="RefSeq" id="WP_284329548.1">
    <property type="nucleotide sequence ID" value="NZ_BSUN01000002.1"/>
</dbReference>
<evidence type="ECO:0000313" key="2">
    <source>
        <dbReference type="Proteomes" id="UP001157125"/>
    </source>
</evidence>
<name>A0ABQ6IK75_9MICO</name>